<feature type="compositionally biased region" description="Polar residues" evidence="1">
    <location>
        <begin position="81"/>
        <end position="94"/>
    </location>
</feature>
<protein>
    <recommendedName>
        <fullName evidence="2">FHA domain-containing protein</fullName>
    </recommendedName>
</protein>
<dbReference type="Pfam" id="PF00498">
    <property type="entry name" value="FHA"/>
    <property type="match status" value="1"/>
</dbReference>
<dbReference type="InterPro" id="IPR008984">
    <property type="entry name" value="SMAD_FHA_dom_sf"/>
</dbReference>
<dbReference type="Ensembl" id="ENSCMIT00000009457.1">
    <property type="protein sequence ID" value="ENSCMIP00000009202.1"/>
    <property type="gene ID" value="ENSCMIG00000004892.1"/>
</dbReference>
<dbReference type="AlphaFoldDB" id="A0A4W3H203"/>
<proteinExistence type="predicted"/>
<dbReference type="SUPFAM" id="SSF49879">
    <property type="entry name" value="SMAD/FHA domain"/>
    <property type="match status" value="1"/>
</dbReference>
<dbReference type="PROSITE" id="PS50006">
    <property type="entry name" value="FHA_DOMAIN"/>
    <property type="match status" value="1"/>
</dbReference>
<name>A0A4W3H203_CALMI</name>
<feature type="domain" description="FHA" evidence="2">
    <location>
        <begin position="16"/>
        <end position="58"/>
    </location>
</feature>
<dbReference type="STRING" id="7868.ENSCMIP00000009202"/>
<dbReference type="Gene3D" id="2.60.200.20">
    <property type="match status" value="1"/>
</dbReference>
<organism evidence="3 4">
    <name type="scientific">Callorhinchus milii</name>
    <name type="common">Ghost shark</name>
    <dbReference type="NCBI Taxonomy" id="7868"/>
    <lineage>
        <taxon>Eukaryota</taxon>
        <taxon>Metazoa</taxon>
        <taxon>Chordata</taxon>
        <taxon>Craniata</taxon>
        <taxon>Vertebrata</taxon>
        <taxon>Chondrichthyes</taxon>
        <taxon>Holocephali</taxon>
        <taxon>Chimaeriformes</taxon>
        <taxon>Callorhinchidae</taxon>
        <taxon>Callorhinchus</taxon>
    </lineage>
</organism>
<reference evidence="4" key="3">
    <citation type="journal article" date="2014" name="Nature">
        <title>Elephant shark genome provides unique insights into gnathostome evolution.</title>
        <authorList>
            <consortium name="International Elephant Shark Genome Sequencing Consortium"/>
            <person name="Venkatesh B."/>
            <person name="Lee A.P."/>
            <person name="Ravi V."/>
            <person name="Maurya A.K."/>
            <person name="Lian M.M."/>
            <person name="Swann J.B."/>
            <person name="Ohta Y."/>
            <person name="Flajnik M.F."/>
            <person name="Sutoh Y."/>
            <person name="Kasahara M."/>
            <person name="Hoon S."/>
            <person name="Gangu V."/>
            <person name="Roy S.W."/>
            <person name="Irimia M."/>
            <person name="Korzh V."/>
            <person name="Kondrychyn I."/>
            <person name="Lim Z.W."/>
            <person name="Tay B.H."/>
            <person name="Tohari S."/>
            <person name="Kong K.W."/>
            <person name="Ho S."/>
            <person name="Lorente-Galdos B."/>
            <person name="Quilez J."/>
            <person name="Marques-Bonet T."/>
            <person name="Raney B.J."/>
            <person name="Ingham P.W."/>
            <person name="Tay A."/>
            <person name="Hillier L.W."/>
            <person name="Minx P."/>
            <person name="Boehm T."/>
            <person name="Wilson R.K."/>
            <person name="Brenner S."/>
            <person name="Warren W.C."/>
        </authorList>
    </citation>
    <scope>NUCLEOTIDE SEQUENCE [LARGE SCALE GENOMIC DNA]</scope>
</reference>
<evidence type="ECO:0000313" key="4">
    <source>
        <dbReference type="Proteomes" id="UP000314986"/>
    </source>
</evidence>
<evidence type="ECO:0000256" key="1">
    <source>
        <dbReference type="SAM" id="MobiDB-lite"/>
    </source>
</evidence>
<dbReference type="Proteomes" id="UP000314986">
    <property type="component" value="Unassembled WGS sequence"/>
</dbReference>
<dbReference type="CDD" id="cd22665">
    <property type="entry name" value="FHA_MDC1"/>
    <property type="match status" value="1"/>
</dbReference>
<evidence type="ECO:0000259" key="2">
    <source>
        <dbReference type="PROSITE" id="PS50006"/>
    </source>
</evidence>
<reference evidence="4" key="2">
    <citation type="journal article" date="2007" name="PLoS Biol.">
        <title>Survey sequencing and comparative analysis of the elephant shark (Callorhinchus milii) genome.</title>
        <authorList>
            <person name="Venkatesh B."/>
            <person name="Kirkness E.F."/>
            <person name="Loh Y.H."/>
            <person name="Halpern A.L."/>
            <person name="Lee A.P."/>
            <person name="Johnson J."/>
            <person name="Dandona N."/>
            <person name="Viswanathan L.D."/>
            <person name="Tay A."/>
            <person name="Venter J.C."/>
            <person name="Strausberg R.L."/>
            <person name="Brenner S."/>
        </authorList>
    </citation>
    <scope>NUCLEOTIDE SEQUENCE [LARGE SCALE GENOMIC DNA]</scope>
</reference>
<dbReference type="InParanoid" id="A0A4W3H203"/>
<dbReference type="InterPro" id="IPR000253">
    <property type="entry name" value="FHA_dom"/>
</dbReference>
<sequence length="94" mass="10577">MRVRVCPEFPVYRGDNVIGRHESCGVRLAAQSVSKRHAVIEVDDDGHLIYDCNSLNKTRRVRRVLKPGVRYALPNPGPNSKLRQTQLSLKGTIP</sequence>
<reference evidence="3" key="4">
    <citation type="submission" date="2025-08" db="UniProtKB">
        <authorList>
            <consortium name="Ensembl"/>
        </authorList>
    </citation>
    <scope>IDENTIFICATION</scope>
</reference>
<reference evidence="4" key="1">
    <citation type="journal article" date="2006" name="Science">
        <title>Ancient noncoding elements conserved in the human genome.</title>
        <authorList>
            <person name="Venkatesh B."/>
            <person name="Kirkness E.F."/>
            <person name="Loh Y.H."/>
            <person name="Halpern A.L."/>
            <person name="Lee A.P."/>
            <person name="Johnson J."/>
            <person name="Dandona N."/>
            <person name="Viswanathan L.D."/>
            <person name="Tay A."/>
            <person name="Venter J.C."/>
            <person name="Strausberg R.L."/>
            <person name="Brenner S."/>
        </authorList>
    </citation>
    <scope>NUCLEOTIDE SEQUENCE [LARGE SCALE GENOMIC DNA]</scope>
</reference>
<keyword evidence="4" id="KW-1185">Reference proteome</keyword>
<feature type="region of interest" description="Disordered" evidence="1">
    <location>
        <begin position="72"/>
        <end position="94"/>
    </location>
</feature>
<dbReference type="SMART" id="SM00240">
    <property type="entry name" value="FHA"/>
    <property type="match status" value="1"/>
</dbReference>
<evidence type="ECO:0000313" key="3">
    <source>
        <dbReference type="Ensembl" id="ENSCMIP00000009202.1"/>
    </source>
</evidence>
<accession>A0A4W3H203</accession>
<reference evidence="3" key="5">
    <citation type="submission" date="2025-09" db="UniProtKB">
        <authorList>
            <consortium name="Ensembl"/>
        </authorList>
    </citation>
    <scope>IDENTIFICATION</scope>
</reference>
<dbReference type="GeneTree" id="ENSGT01030000237001"/>